<proteinExistence type="inferred from homology"/>
<dbReference type="Gene3D" id="3.20.20.100">
    <property type="entry name" value="NADP-dependent oxidoreductase domain"/>
    <property type="match status" value="1"/>
</dbReference>
<dbReference type="NCBIfam" id="NF007912">
    <property type="entry name" value="PRK10625.1"/>
    <property type="match status" value="1"/>
</dbReference>
<name>A0A1I1W374_9GAMM</name>
<keyword evidence="7" id="KW-1185">Reference proteome</keyword>
<evidence type="ECO:0000256" key="1">
    <source>
        <dbReference type="ARBA" id="ARBA00022857"/>
    </source>
</evidence>
<dbReference type="PANTHER" id="PTHR43364:SF4">
    <property type="entry name" value="NAD(P)-LINKED OXIDOREDUCTASE SUPERFAMILY PROTEIN"/>
    <property type="match status" value="1"/>
</dbReference>
<dbReference type="EMBL" id="FOMJ01000011">
    <property type="protein sequence ID" value="SFD88828.1"/>
    <property type="molecule type" value="Genomic_DNA"/>
</dbReference>
<dbReference type="InterPro" id="IPR023210">
    <property type="entry name" value="NADP_OxRdtase_dom"/>
</dbReference>
<evidence type="ECO:0000313" key="7">
    <source>
        <dbReference type="Proteomes" id="UP000198611"/>
    </source>
</evidence>
<keyword evidence="2" id="KW-0560">Oxidoreductase</keyword>
<organism evidence="6 7">
    <name type="scientific">Thiohalospira halophila DSM 15071</name>
    <dbReference type="NCBI Taxonomy" id="1123397"/>
    <lineage>
        <taxon>Bacteria</taxon>
        <taxon>Pseudomonadati</taxon>
        <taxon>Pseudomonadota</taxon>
        <taxon>Gammaproteobacteria</taxon>
        <taxon>Thiohalospirales</taxon>
        <taxon>Thiohalospiraceae</taxon>
        <taxon>Thiohalospira</taxon>
    </lineage>
</organism>
<sequence length="346" mass="38458">MDYRELGNTGIQVSKLCLGTMTWGRQNTEAEAFEQLDHATGEAGINFIDTAELYPVPPEAETFTATETIIGNWLARRGRRDDLVLASKIAGPGPDHIRGGHTRYTRQTLTDAIDGSLKRLQTDYLDLYQLHWPERNTNFFGELGYPEGEDPADCTAFEETLRALGDAVAAGKIRYVGLSNETPWGVMRYLELAEREGLPRVVSVQNPYNLLNRTYEVGLAEVSLREKAGLLAYSPLAFGVLSGKYIDGARPEGARISLFPRFDRYMGEQARMATEEYVALAHAHDLDPAQMALAYVNSRPFLTSNIIGATSMEQLRNNIASHELTLSDEVMEGIEAIHTRYPNPSP</sequence>
<evidence type="ECO:0000256" key="4">
    <source>
        <dbReference type="ARBA" id="ARBA00070119"/>
    </source>
</evidence>
<protein>
    <recommendedName>
        <fullName evidence="4">Protein tas</fullName>
    </recommendedName>
</protein>
<evidence type="ECO:0000256" key="3">
    <source>
        <dbReference type="ARBA" id="ARBA00038157"/>
    </source>
</evidence>
<reference evidence="6 7" key="1">
    <citation type="submission" date="2016-10" db="EMBL/GenBank/DDBJ databases">
        <authorList>
            <person name="de Groot N.N."/>
        </authorList>
    </citation>
    <scope>NUCLEOTIDE SEQUENCE [LARGE SCALE GENOMIC DNA]</scope>
    <source>
        <strain evidence="6 7">HL3</strain>
    </source>
</reference>
<evidence type="ECO:0000256" key="2">
    <source>
        <dbReference type="ARBA" id="ARBA00023002"/>
    </source>
</evidence>
<dbReference type="FunFam" id="3.20.20.100:FF:000005">
    <property type="entry name" value="NADP(H)-dependent aldo-keto reductase"/>
    <property type="match status" value="1"/>
</dbReference>
<dbReference type="SUPFAM" id="SSF51430">
    <property type="entry name" value="NAD(P)-linked oxidoreductase"/>
    <property type="match status" value="1"/>
</dbReference>
<dbReference type="Proteomes" id="UP000198611">
    <property type="component" value="Unassembled WGS sequence"/>
</dbReference>
<accession>A0A1I1W374</accession>
<dbReference type="RefSeq" id="WP_093429151.1">
    <property type="nucleotide sequence ID" value="NZ_FOMJ01000011.1"/>
</dbReference>
<gene>
    <name evidence="6" type="ORF">SAMN05660831_02544</name>
</gene>
<dbReference type="PANTHER" id="PTHR43364">
    <property type="entry name" value="NADH-SPECIFIC METHYLGLYOXAL REDUCTASE-RELATED"/>
    <property type="match status" value="1"/>
</dbReference>
<dbReference type="InterPro" id="IPR050523">
    <property type="entry name" value="AKR_Detox_Biosynth"/>
</dbReference>
<keyword evidence="1" id="KW-0521">NADP</keyword>
<dbReference type="OrthoDB" id="9772407at2"/>
<evidence type="ECO:0000259" key="5">
    <source>
        <dbReference type="Pfam" id="PF00248"/>
    </source>
</evidence>
<dbReference type="InterPro" id="IPR036812">
    <property type="entry name" value="NAD(P)_OxRdtase_dom_sf"/>
</dbReference>
<dbReference type="CDD" id="cd19094">
    <property type="entry name" value="AKR_Tas-like"/>
    <property type="match status" value="1"/>
</dbReference>
<dbReference type="AlphaFoldDB" id="A0A1I1W374"/>
<comment type="similarity">
    <text evidence="3">Belongs to the aldo/keto reductase family. Aldo/keto reductase 2 subfamily.</text>
</comment>
<dbReference type="GO" id="GO:0016491">
    <property type="term" value="F:oxidoreductase activity"/>
    <property type="evidence" value="ECO:0007669"/>
    <property type="project" value="UniProtKB-KW"/>
</dbReference>
<feature type="domain" description="NADP-dependent oxidoreductase" evidence="5">
    <location>
        <begin position="15"/>
        <end position="337"/>
    </location>
</feature>
<evidence type="ECO:0000313" key="6">
    <source>
        <dbReference type="EMBL" id="SFD88828.1"/>
    </source>
</evidence>
<dbReference type="Pfam" id="PF00248">
    <property type="entry name" value="Aldo_ket_red"/>
    <property type="match status" value="1"/>
</dbReference>
<dbReference type="STRING" id="1123397.SAMN05660831_02544"/>